<dbReference type="KEGG" id="ccp:CHC_T00009428001"/>
<reference evidence="5" key="1">
    <citation type="journal article" date="2013" name="Proc. Natl. Acad. Sci. U.S.A.">
        <title>Genome structure and metabolic features in the red seaweed Chondrus crispus shed light on evolution of the Archaeplastida.</title>
        <authorList>
            <person name="Collen J."/>
            <person name="Porcel B."/>
            <person name="Carre W."/>
            <person name="Ball S.G."/>
            <person name="Chaparro C."/>
            <person name="Tonon T."/>
            <person name="Barbeyron T."/>
            <person name="Michel G."/>
            <person name="Noel B."/>
            <person name="Valentin K."/>
            <person name="Elias M."/>
            <person name="Artiguenave F."/>
            <person name="Arun A."/>
            <person name="Aury J.M."/>
            <person name="Barbosa-Neto J.F."/>
            <person name="Bothwell J.H."/>
            <person name="Bouget F.Y."/>
            <person name="Brillet L."/>
            <person name="Cabello-Hurtado F."/>
            <person name="Capella-Gutierrez S."/>
            <person name="Charrier B."/>
            <person name="Cladiere L."/>
            <person name="Cock J.M."/>
            <person name="Coelho S.M."/>
            <person name="Colleoni C."/>
            <person name="Czjzek M."/>
            <person name="Da Silva C."/>
            <person name="Delage L."/>
            <person name="Denoeud F."/>
            <person name="Deschamps P."/>
            <person name="Dittami S.M."/>
            <person name="Gabaldon T."/>
            <person name="Gachon C.M."/>
            <person name="Groisillier A."/>
            <person name="Herve C."/>
            <person name="Jabbari K."/>
            <person name="Katinka M."/>
            <person name="Kloareg B."/>
            <person name="Kowalczyk N."/>
            <person name="Labadie K."/>
            <person name="Leblanc C."/>
            <person name="Lopez P.J."/>
            <person name="McLachlan D.H."/>
            <person name="Meslet-Cladiere L."/>
            <person name="Moustafa A."/>
            <person name="Nehr Z."/>
            <person name="Nyvall Collen P."/>
            <person name="Panaud O."/>
            <person name="Partensky F."/>
            <person name="Poulain J."/>
            <person name="Rensing S.A."/>
            <person name="Rousvoal S."/>
            <person name="Samson G."/>
            <person name="Symeonidi A."/>
            <person name="Weissenbach J."/>
            <person name="Zambounis A."/>
            <person name="Wincker P."/>
            <person name="Boyen C."/>
        </authorList>
    </citation>
    <scope>NUCLEOTIDE SEQUENCE [LARGE SCALE GENOMIC DNA]</scope>
    <source>
        <strain evidence="5">cv. Stackhouse</strain>
    </source>
</reference>
<dbReference type="PANTHER" id="PTHR43272">
    <property type="entry name" value="LONG-CHAIN-FATTY-ACID--COA LIGASE"/>
    <property type="match status" value="1"/>
</dbReference>
<feature type="domain" description="AMP-dependent synthetase/ligase" evidence="3">
    <location>
        <begin position="48"/>
        <end position="480"/>
    </location>
</feature>
<keyword evidence="1" id="KW-0547">Nucleotide-binding</keyword>
<dbReference type="InterPro" id="IPR020845">
    <property type="entry name" value="AMP-binding_CS"/>
</dbReference>
<evidence type="ECO:0000256" key="2">
    <source>
        <dbReference type="ARBA" id="ARBA00022840"/>
    </source>
</evidence>
<evidence type="ECO:0000256" key="1">
    <source>
        <dbReference type="ARBA" id="ARBA00022741"/>
    </source>
</evidence>
<dbReference type="Gramene" id="CDF41291">
    <property type="protein sequence ID" value="CDF41291"/>
    <property type="gene ID" value="CHC_T00009428001"/>
</dbReference>
<dbReference type="OrthoDB" id="1700726at2759"/>
<name>R7QUY3_CHOCR</name>
<keyword evidence="5" id="KW-1185">Reference proteome</keyword>
<dbReference type="SUPFAM" id="SSF56801">
    <property type="entry name" value="Acetyl-CoA synthetase-like"/>
    <property type="match status" value="1"/>
</dbReference>
<dbReference type="InterPro" id="IPR042099">
    <property type="entry name" value="ANL_N_sf"/>
</dbReference>
<dbReference type="GO" id="GO:0016020">
    <property type="term" value="C:membrane"/>
    <property type="evidence" value="ECO:0007669"/>
    <property type="project" value="TreeGrafter"/>
</dbReference>
<dbReference type="PhylomeDB" id="R7QUY3"/>
<keyword evidence="4" id="KW-0436">Ligase</keyword>
<sequence>MSLLSTDVSAPLSPDSTVRGCGWATSFDPAVPHPGHPALPSMYALLLRSAAAFPNAPCLGWRASAAPDAPFEWWTYADVVAKTDALGRALRDMGVEKGDRVGMYARNCPQWTLMQYAMLSQGFVVVPIYDTLGPNVVEYVCNHAQVKVVCVSAENYPKLASVRDTGKTPTVSRVVVLGHGDIEPTPEAITGEGVVDIVMVLDEGKSLAKEGVHEPPEVTLDDLMVLMYTSGTTGDPKGVRLSHRAVLASVSSAFAFFDKWDAAFTHEDSMLSYLPLSHIFEQQAEGLMLGKGARIGFYSGDIRKLLNDLEVLKPTVFAGVPRVFARFQQKIEQGVEESSFIKKTLFHWGYARQLRAVENPGVVGRMGLWDRLIFEKVRAKILPKTRLVITGSAPMSGQTNDFLKICFNCPVVQGYGLTETVGGMNCSVPDLSKSGTCGGPLPGVQVKLRDLPDMGYLNQDKPYPRGEVCVKGAIVFDGYHENEKATKEAFTEDGFFRTGDVGQWLEDGSLQIIDRAKNLFKLSQGEYVSPEALEQEYNKAKLCGQIFVYGNSLHATLLAVVVPDVPAAEAWGKHRGLTTMESIAAAPGFKKELLEQLAEIREKSHFKKYETIRDVVIEVSDLNEMGQGFTVDNNLMTPSFKLKRPQLKTKYQGALDALYDQKQ</sequence>
<dbReference type="Proteomes" id="UP000012073">
    <property type="component" value="Unassembled WGS sequence"/>
</dbReference>
<dbReference type="Pfam" id="PF00501">
    <property type="entry name" value="AMP-binding"/>
    <property type="match status" value="1"/>
</dbReference>
<keyword evidence="2" id="KW-0067">ATP-binding</keyword>
<dbReference type="PROSITE" id="PS00455">
    <property type="entry name" value="AMP_BINDING"/>
    <property type="match status" value="1"/>
</dbReference>
<evidence type="ECO:0000313" key="5">
    <source>
        <dbReference type="Proteomes" id="UP000012073"/>
    </source>
</evidence>
<accession>R7QUY3</accession>
<dbReference type="PANTHER" id="PTHR43272:SF33">
    <property type="entry name" value="AMP-BINDING DOMAIN-CONTAINING PROTEIN-RELATED"/>
    <property type="match status" value="1"/>
</dbReference>
<protein>
    <submittedName>
        <fullName evidence="4">Long-chain-fatty-acid-CoA ligase</fullName>
    </submittedName>
</protein>
<dbReference type="OMA" id="VPRVWQK"/>
<dbReference type="Gene3D" id="3.40.50.12780">
    <property type="entry name" value="N-terminal domain of ligase-like"/>
    <property type="match status" value="1"/>
</dbReference>
<dbReference type="GeneID" id="17319319"/>
<dbReference type="GO" id="GO:0004467">
    <property type="term" value="F:long-chain fatty acid-CoA ligase activity"/>
    <property type="evidence" value="ECO:0007669"/>
    <property type="project" value="TreeGrafter"/>
</dbReference>
<organism evidence="4 5">
    <name type="scientific">Chondrus crispus</name>
    <name type="common">Carrageen Irish moss</name>
    <name type="synonym">Polymorpha crispa</name>
    <dbReference type="NCBI Taxonomy" id="2769"/>
    <lineage>
        <taxon>Eukaryota</taxon>
        <taxon>Rhodophyta</taxon>
        <taxon>Florideophyceae</taxon>
        <taxon>Rhodymeniophycidae</taxon>
        <taxon>Gigartinales</taxon>
        <taxon>Gigartinaceae</taxon>
        <taxon>Chondrus</taxon>
    </lineage>
</organism>
<gene>
    <name evidence="4" type="ORF">CHC_T00009428001</name>
</gene>
<dbReference type="AlphaFoldDB" id="R7QUY3"/>
<dbReference type="RefSeq" id="XP_005711585.1">
    <property type="nucleotide sequence ID" value="XM_005711528.1"/>
</dbReference>
<dbReference type="STRING" id="2769.R7QUY3"/>
<evidence type="ECO:0000313" key="4">
    <source>
        <dbReference type="EMBL" id="CDF41291.1"/>
    </source>
</evidence>
<dbReference type="InterPro" id="IPR000873">
    <property type="entry name" value="AMP-dep_synth/lig_dom"/>
</dbReference>
<dbReference type="GO" id="GO:0005783">
    <property type="term" value="C:endoplasmic reticulum"/>
    <property type="evidence" value="ECO:0007669"/>
    <property type="project" value="TreeGrafter"/>
</dbReference>
<proteinExistence type="predicted"/>
<dbReference type="GO" id="GO:0005524">
    <property type="term" value="F:ATP binding"/>
    <property type="evidence" value="ECO:0007669"/>
    <property type="project" value="UniProtKB-KW"/>
</dbReference>
<dbReference type="EMBL" id="HG002348">
    <property type="protein sequence ID" value="CDF41291.1"/>
    <property type="molecule type" value="Genomic_DNA"/>
</dbReference>
<evidence type="ECO:0000259" key="3">
    <source>
        <dbReference type="Pfam" id="PF00501"/>
    </source>
</evidence>